<dbReference type="EMBL" id="CAIX01000032">
    <property type="protein sequence ID" value="CCI42305.1"/>
    <property type="molecule type" value="Genomic_DNA"/>
</dbReference>
<dbReference type="PANTHER" id="PTHR14068">
    <property type="entry name" value="EUKARYOTIC TRANSLATION INITIATION FACTOR 3 EIF3 -RELATED"/>
    <property type="match status" value="1"/>
</dbReference>
<dbReference type="GO" id="GO:0005852">
    <property type="term" value="C:eukaryotic translation initiation factor 3 complex"/>
    <property type="evidence" value="ECO:0007669"/>
    <property type="project" value="InterPro"/>
</dbReference>
<feature type="region of interest" description="Disordered" evidence="5">
    <location>
        <begin position="56"/>
        <end position="81"/>
    </location>
</feature>
<dbReference type="Proteomes" id="UP000053237">
    <property type="component" value="Unassembled WGS sequence"/>
</dbReference>
<dbReference type="STRING" id="65357.A0A024G621"/>
<dbReference type="PANTHER" id="PTHR14068:SF0">
    <property type="entry name" value="EUKARYOTIC TRANSLATION INITIATION FACTOR 3 SUBUNIT B"/>
    <property type="match status" value="1"/>
</dbReference>
<evidence type="ECO:0000256" key="4">
    <source>
        <dbReference type="ARBA" id="ARBA00022917"/>
    </source>
</evidence>
<evidence type="ECO:0000256" key="2">
    <source>
        <dbReference type="ARBA" id="ARBA00022540"/>
    </source>
</evidence>
<keyword evidence="7" id="KW-1185">Reference proteome</keyword>
<sequence length="134" mass="16424">MDNGFMLWSFQGKLLLEEKKKSFYQFLWRPRPRSLLTDKEYAEVVRNLKKYQRKYNEMDRMKDRERNEKKQSHKREMLQEHDKLVQKRAQAIMEQRAGYIACLDGYDSENENEYIIQTTTHDKVLSQKEEIVRK</sequence>
<dbReference type="InterPro" id="IPR011400">
    <property type="entry name" value="EIF3B"/>
</dbReference>
<dbReference type="GO" id="GO:0003723">
    <property type="term" value="F:RNA binding"/>
    <property type="evidence" value="ECO:0007669"/>
    <property type="project" value="UniProtKB-KW"/>
</dbReference>
<organism evidence="6 7">
    <name type="scientific">Albugo candida</name>
    <dbReference type="NCBI Taxonomy" id="65357"/>
    <lineage>
        <taxon>Eukaryota</taxon>
        <taxon>Sar</taxon>
        <taxon>Stramenopiles</taxon>
        <taxon>Oomycota</taxon>
        <taxon>Peronosporomycetes</taxon>
        <taxon>Albuginales</taxon>
        <taxon>Albuginaceae</taxon>
        <taxon>Albugo</taxon>
    </lineage>
</organism>
<comment type="caution">
    <text evidence="6">The sequence shown here is derived from an EMBL/GenBank/DDBJ whole genome shotgun (WGS) entry which is preliminary data.</text>
</comment>
<evidence type="ECO:0000256" key="3">
    <source>
        <dbReference type="ARBA" id="ARBA00022884"/>
    </source>
</evidence>
<reference evidence="6 7" key="1">
    <citation type="submission" date="2012-05" db="EMBL/GenBank/DDBJ databases">
        <title>Recombination and specialization in a pathogen metapopulation.</title>
        <authorList>
            <person name="Gardiner A."/>
            <person name="Kemen E."/>
            <person name="Schultz-Larsen T."/>
            <person name="MacLean D."/>
            <person name="Van Oosterhout C."/>
            <person name="Jones J.D.G."/>
        </authorList>
    </citation>
    <scope>NUCLEOTIDE SEQUENCE [LARGE SCALE GENOMIC DNA]</scope>
    <source>
        <strain evidence="6 7">Ac Nc2</strain>
    </source>
</reference>
<evidence type="ECO:0000256" key="5">
    <source>
        <dbReference type="SAM" id="MobiDB-lite"/>
    </source>
</evidence>
<dbReference type="InParanoid" id="A0A024G621"/>
<gene>
    <name evidence="6" type="ORF">BN9_030890</name>
</gene>
<name>A0A024G621_9STRA</name>
<evidence type="ECO:0000256" key="1">
    <source>
        <dbReference type="ARBA" id="ARBA00022490"/>
    </source>
</evidence>
<dbReference type="AlphaFoldDB" id="A0A024G621"/>
<protein>
    <recommendedName>
        <fullName evidence="8">Translation initiation factor beta propellor-like domain-containing protein</fullName>
    </recommendedName>
</protein>
<keyword evidence="1" id="KW-0963">Cytoplasm</keyword>
<evidence type="ECO:0000313" key="7">
    <source>
        <dbReference type="Proteomes" id="UP000053237"/>
    </source>
</evidence>
<dbReference type="GO" id="GO:0031369">
    <property type="term" value="F:translation initiation factor binding"/>
    <property type="evidence" value="ECO:0007669"/>
    <property type="project" value="InterPro"/>
</dbReference>
<evidence type="ECO:0000313" key="6">
    <source>
        <dbReference type="EMBL" id="CCI42305.1"/>
    </source>
</evidence>
<proteinExistence type="predicted"/>
<dbReference type="OrthoDB" id="10250414at2759"/>
<keyword evidence="2" id="KW-0396">Initiation factor</keyword>
<keyword evidence="4" id="KW-0648">Protein biosynthesis</keyword>
<evidence type="ECO:0008006" key="8">
    <source>
        <dbReference type="Google" id="ProtNLM"/>
    </source>
</evidence>
<keyword evidence="3" id="KW-0694">RNA-binding</keyword>
<accession>A0A024G621</accession>
<dbReference type="GO" id="GO:0003743">
    <property type="term" value="F:translation initiation factor activity"/>
    <property type="evidence" value="ECO:0007669"/>
    <property type="project" value="UniProtKB-KW"/>
</dbReference>